<sequence>MAPTVTHNTAFYQKTWASDYQAVYHFGETTYTGTTQDATANGNTGTTHGMTASNLVSGKVTNAYSFNGSSTNITSNGISITGNFTISAWVNLTVASRDQKVLNNEDINDQASGGVKLCVFVNNIPETEGGNATTRRATPTAPAITASSWHYLQGVYNGSSLSTYVDGVQYSIINTTQNPTQLTPFYIGVGEGGNKYYFDGIIDEARVSSVAKTSDWIKAEYVNQNNAVSFTYVGSTTVNTTNEAGINGGLTYTWTGATSTDPTVATNWNNTTLGTSNQLPAFTGTATLKIPSGLSQYPVLTADASIYGLTLASGASINLNGHTLSVGCNIYNSSGGQILYGSNTASGLTWNGS</sequence>
<dbReference type="SUPFAM" id="SSF49899">
    <property type="entry name" value="Concanavalin A-like lectins/glucanases"/>
    <property type="match status" value="1"/>
</dbReference>
<keyword evidence="2" id="KW-1015">Disulfide bond</keyword>
<dbReference type="GO" id="GO:0005975">
    <property type="term" value="P:carbohydrate metabolic process"/>
    <property type="evidence" value="ECO:0007669"/>
    <property type="project" value="UniProtKB-ARBA"/>
</dbReference>
<evidence type="ECO:0000259" key="3">
    <source>
        <dbReference type="SMART" id="SM00560"/>
    </source>
</evidence>
<protein>
    <submittedName>
        <fullName evidence="4">Concanavalin A-like lectin/glucanase superfamily protein</fullName>
    </submittedName>
</protein>
<evidence type="ECO:0000256" key="1">
    <source>
        <dbReference type="ARBA" id="ARBA00022729"/>
    </source>
</evidence>
<dbReference type="GO" id="GO:0004553">
    <property type="term" value="F:hydrolase activity, hydrolyzing O-glycosyl compounds"/>
    <property type="evidence" value="ECO:0007669"/>
    <property type="project" value="UniProtKB-ARBA"/>
</dbReference>
<dbReference type="InterPro" id="IPR013320">
    <property type="entry name" value="ConA-like_dom_sf"/>
</dbReference>
<gene>
    <name evidence="4" type="ORF">JN11_04954</name>
</gene>
<organism evidence="4 5">
    <name type="scientific">Mucilaginibacter frigoritolerans</name>
    <dbReference type="NCBI Taxonomy" id="652788"/>
    <lineage>
        <taxon>Bacteria</taxon>
        <taxon>Pseudomonadati</taxon>
        <taxon>Bacteroidota</taxon>
        <taxon>Sphingobacteriia</taxon>
        <taxon>Sphingobacteriales</taxon>
        <taxon>Sphingobacteriaceae</taxon>
        <taxon>Mucilaginibacter</taxon>
    </lineage>
</organism>
<dbReference type="Proteomes" id="UP000317010">
    <property type="component" value="Unassembled WGS sequence"/>
</dbReference>
<dbReference type="RefSeq" id="WP_144916908.1">
    <property type="nucleotide sequence ID" value="NZ_VLLI01000031.1"/>
</dbReference>
<comment type="caution">
    <text evidence="4">The sequence shown here is derived from an EMBL/GenBank/DDBJ whole genome shotgun (WGS) entry which is preliminary data.</text>
</comment>
<evidence type="ECO:0000313" key="5">
    <source>
        <dbReference type="Proteomes" id="UP000317010"/>
    </source>
</evidence>
<dbReference type="EMBL" id="VLLI01000031">
    <property type="protein sequence ID" value="TWI93718.1"/>
    <property type="molecule type" value="Genomic_DNA"/>
</dbReference>
<dbReference type="GO" id="GO:0030246">
    <property type="term" value="F:carbohydrate binding"/>
    <property type="evidence" value="ECO:0007669"/>
    <property type="project" value="UniProtKB-KW"/>
</dbReference>
<feature type="domain" description="LamG-like jellyroll fold" evidence="3">
    <location>
        <begin position="82"/>
        <end position="215"/>
    </location>
</feature>
<dbReference type="OrthoDB" id="9814380at2"/>
<proteinExistence type="predicted"/>
<dbReference type="Gene3D" id="2.60.120.200">
    <property type="match status" value="1"/>
</dbReference>
<dbReference type="Pfam" id="PF13385">
    <property type="entry name" value="Laminin_G_3"/>
    <property type="match status" value="1"/>
</dbReference>
<dbReference type="AlphaFoldDB" id="A0A562TKF5"/>
<dbReference type="SMART" id="SM00560">
    <property type="entry name" value="LamGL"/>
    <property type="match status" value="1"/>
</dbReference>
<keyword evidence="5" id="KW-1185">Reference proteome</keyword>
<evidence type="ECO:0000313" key="4">
    <source>
        <dbReference type="EMBL" id="TWI93718.1"/>
    </source>
</evidence>
<evidence type="ECO:0000256" key="2">
    <source>
        <dbReference type="ARBA" id="ARBA00023157"/>
    </source>
</evidence>
<name>A0A562TKF5_9SPHI</name>
<keyword evidence="1" id="KW-0732">Signal</keyword>
<accession>A0A562TKF5</accession>
<feature type="non-terminal residue" evidence="4">
    <location>
        <position position="353"/>
    </location>
</feature>
<keyword evidence="4" id="KW-0430">Lectin</keyword>
<dbReference type="InterPro" id="IPR006558">
    <property type="entry name" value="LamG-like"/>
</dbReference>
<reference evidence="4 5" key="1">
    <citation type="submission" date="2019-07" db="EMBL/GenBank/DDBJ databases">
        <title>Genomic Encyclopedia of Archaeal and Bacterial Type Strains, Phase II (KMG-II): from individual species to whole genera.</title>
        <authorList>
            <person name="Goeker M."/>
        </authorList>
    </citation>
    <scope>NUCLEOTIDE SEQUENCE [LARGE SCALE GENOMIC DNA]</scope>
    <source>
        <strain evidence="4 5">ATCC BAA-1854</strain>
    </source>
</reference>